<dbReference type="SUPFAM" id="SSF81321">
    <property type="entry name" value="Family A G protein-coupled receptor-like"/>
    <property type="match status" value="1"/>
</dbReference>
<evidence type="ECO:0000256" key="1">
    <source>
        <dbReference type="SAM" id="Phobius"/>
    </source>
</evidence>
<feature type="transmembrane region" description="Helical" evidence="1">
    <location>
        <begin position="286"/>
        <end position="307"/>
    </location>
</feature>
<feature type="transmembrane region" description="Helical" evidence="1">
    <location>
        <begin position="210"/>
        <end position="232"/>
    </location>
</feature>
<reference evidence="2" key="1">
    <citation type="submission" date="2022-01" db="EMBL/GenBank/DDBJ databases">
        <title>Genome Sequence Resource for Two Populations of Ditylenchus destructor, the Migratory Endoparasitic Phytonematode.</title>
        <authorList>
            <person name="Zhang H."/>
            <person name="Lin R."/>
            <person name="Xie B."/>
        </authorList>
    </citation>
    <scope>NUCLEOTIDE SEQUENCE</scope>
    <source>
        <strain evidence="2">BazhouSP</strain>
    </source>
</reference>
<keyword evidence="1" id="KW-0472">Membrane</keyword>
<feature type="transmembrane region" description="Helical" evidence="1">
    <location>
        <begin position="106"/>
        <end position="134"/>
    </location>
</feature>
<feature type="transmembrane region" description="Helical" evidence="1">
    <location>
        <begin position="252"/>
        <end position="274"/>
    </location>
</feature>
<proteinExistence type="predicted"/>
<evidence type="ECO:0000313" key="2">
    <source>
        <dbReference type="EMBL" id="KAI1695289.1"/>
    </source>
</evidence>
<dbReference type="AlphaFoldDB" id="A0AAD4MM69"/>
<dbReference type="Pfam" id="PF10321">
    <property type="entry name" value="7TM_GPCR_Srt"/>
    <property type="match status" value="1"/>
</dbReference>
<dbReference type="PANTHER" id="PTHR23021:SF11">
    <property type="entry name" value="SERPENTINE RECEPTOR, CLASS T"/>
    <property type="match status" value="1"/>
</dbReference>
<protein>
    <submittedName>
        <fullName evidence="2">Serpentine type 7TM GPCR chemoreceptor srt domain-containing protein</fullName>
    </submittedName>
</protein>
<dbReference type="Gene3D" id="1.20.1070.10">
    <property type="entry name" value="Rhodopsin 7-helix transmembrane proteins"/>
    <property type="match status" value="1"/>
</dbReference>
<organism evidence="2 3">
    <name type="scientific">Ditylenchus destructor</name>
    <dbReference type="NCBI Taxonomy" id="166010"/>
    <lineage>
        <taxon>Eukaryota</taxon>
        <taxon>Metazoa</taxon>
        <taxon>Ecdysozoa</taxon>
        <taxon>Nematoda</taxon>
        <taxon>Chromadorea</taxon>
        <taxon>Rhabditida</taxon>
        <taxon>Tylenchina</taxon>
        <taxon>Tylenchomorpha</taxon>
        <taxon>Sphaerularioidea</taxon>
        <taxon>Anguinidae</taxon>
        <taxon>Anguininae</taxon>
        <taxon>Ditylenchus</taxon>
    </lineage>
</organism>
<feature type="transmembrane region" description="Helical" evidence="1">
    <location>
        <begin position="154"/>
        <end position="176"/>
    </location>
</feature>
<keyword evidence="1" id="KW-0812">Transmembrane</keyword>
<accession>A0AAD4MM69</accession>
<dbReference type="PANTHER" id="PTHR23021">
    <property type="entry name" value="SERPENTINE RECEPTOR, CLASS T"/>
    <property type="match status" value="1"/>
</dbReference>
<keyword evidence="3" id="KW-1185">Reference proteome</keyword>
<dbReference type="EMBL" id="JAKKPZ010000419">
    <property type="protein sequence ID" value="KAI1695289.1"/>
    <property type="molecule type" value="Genomic_DNA"/>
</dbReference>
<dbReference type="Proteomes" id="UP001201812">
    <property type="component" value="Unassembled WGS sequence"/>
</dbReference>
<comment type="caution">
    <text evidence="2">The sequence shown here is derived from an EMBL/GenBank/DDBJ whole genome shotgun (WGS) entry which is preliminary data.</text>
</comment>
<sequence>MNTLLFHFNDEFQHHYNCTFFNIDSVPFEKRKNIPIGIGFIVTSIAFSMLYVPCIVVMCRERFTSQPCYKLMLYLACVNTIAMLLVGIWGGIMLILGYVYCTSPLFTYTFGCFATCLWFAETITTILLALNRCLTMRNPILAKRLFEGYGKHTIDFWLCLPTIGAIWGCLYCRPFLVNSIYGGHFKNPYLGYVNVSEAELLYYQDQVHVVYNWVIASILVTIYATFFIFLLVSNRMARVADSSSAMVRKREFSVFVQIFIICLLCVLSAVGYAYNEFLLRLNPKMVLCVSFGYVVFQGSPAIIYLLLNKTIRRELLLQIKAGHTYTFGGSSAHPSSRRPSTNQ</sequence>
<keyword evidence="1" id="KW-1133">Transmembrane helix</keyword>
<dbReference type="InterPro" id="IPR019425">
    <property type="entry name" value="7TM_GPCR_serpentine_rcpt_Srt"/>
</dbReference>
<name>A0AAD4MM69_9BILA</name>
<feature type="transmembrane region" description="Helical" evidence="1">
    <location>
        <begin position="71"/>
        <end position="100"/>
    </location>
</feature>
<gene>
    <name evidence="2" type="ORF">DdX_19667</name>
</gene>
<feature type="transmembrane region" description="Helical" evidence="1">
    <location>
        <begin position="34"/>
        <end position="59"/>
    </location>
</feature>
<evidence type="ECO:0000313" key="3">
    <source>
        <dbReference type="Proteomes" id="UP001201812"/>
    </source>
</evidence>